<evidence type="ECO:0000313" key="2">
    <source>
        <dbReference type="EMBL" id="KKQ49584.1"/>
    </source>
</evidence>
<sequence>MTYDEEIIQQLQKINHRLDQLTSTRRIASRELMSGVFRSVGYTIGTALVILITVYFLSKINFGQTINDYVQKLLPKPIQINVPFSPLLPDQP</sequence>
<evidence type="ECO:0000313" key="3">
    <source>
        <dbReference type="Proteomes" id="UP000034231"/>
    </source>
</evidence>
<keyword evidence="1" id="KW-1133">Transmembrane helix</keyword>
<accession>A0A0G0KKB2</accession>
<dbReference type="InterPro" id="IPR043723">
    <property type="entry name" value="DUF5665"/>
</dbReference>
<keyword evidence="1" id="KW-0812">Transmembrane</keyword>
<dbReference type="Pfam" id="PF18910">
    <property type="entry name" value="DUF5665"/>
    <property type="match status" value="1"/>
</dbReference>
<evidence type="ECO:0000256" key="1">
    <source>
        <dbReference type="SAM" id="Phobius"/>
    </source>
</evidence>
<protein>
    <submittedName>
        <fullName evidence="2">Uncharacterized protein</fullName>
    </submittedName>
</protein>
<name>A0A0G0KKB2_9BACT</name>
<comment type="caution">
    <text evidence="2">The sequence shown here is derived from an EMBL/GenBank/DDBJ whole genome shotgun (WGS) entry which is preliminary data.</text>
</comment>
<reference evidence="2 3" key="1">
    <citation type="journal article" date="2015" name="Nature">
        <title>rRNA introns, odd ribosomes, and small enigmatic genomes across a large radiation of phyla.</title>
        <authorList>
            <person name="Brown C.T."/>
            <person name="Hug L.A."/>
            <person name="Thomas B.C."/>
            <person name="Sharon I."/>
            <person name="Castelle C.J."/>
            <person name="Singh A."/>
            <person name="Wilkins M.J."/>
            <person name="Williams K.H."/>
            <person name="Banfield J.F."/>
        </authorList>
    </citation>
    <scope>NUCLEOTIDE SEQUENCE [LARGE SCALE GENOMIC DNA]</scope>
</reference>
<keyword evidence="1" id="KW-0472">Membrane</keyword>
<dbReference type="EMBL" id="LBTX01000013">
    <property type="protein sequence ID" value="KKQ49584.1"/>
    <property type="molecule type" value="Genomic_DNA"/>
</dbReference>
<gene>
    <name evidence="2" type="ORF">US68_C0013G0024</name>
</gene>
<feature type="transmembrane region" description="Helical" evidence="1">
    <location>
        <begin position="39"/>
        <end position="57"/>
    </location>
</feature>
<dbReference type="Proteomes" id="UP000034231">
    <property type="component" value="Unassembled WGS sequence"/>
</dbReference>
<dbReference type="AlphaFoldDB" id="A0A0G0KKB2"/>
<organism evidence="2 3">
    <name type="scientific">Candidatus Shapirobacteria bacterium GW2011_GWE1_38_10</name>
    <dbReference type="NCBI Taxonomy" id="1618488"/>
    <lineage>
        <taxon>Bacteria</taxon>
        <taxon>Candidatus Shapironibacteriota</taxon>
    </lineage>
</organism>
<proteinExistence type="predicted"/>